<sequence length="353" mass="40217">MTEPGSGNEAETHDVVNLEDELSGQSCAAPVAKPRSKVHDHFTLKVQDDRYHCNYCRNISYKRNKTGVVSGPLKHLKATHPKLLDESSTIPQKRTSIFDHCEVQPFHDMTLQVKSNEYPSISLYALIYIHLYRHVEKYIPETSKPTHGIDQTTQQKYPDWLISAAKDAYNKMDKYYPESDGLVYVVATGPIINKYKKMITNEWNQHYKPNISTSSEDMDSANSTSQLVEDLFSQQMKSQNLQTKSEIDRYLTSPVANANDTAGGPVKWWMDRKFEYPSLSQMALDYLAVPGSGASVERMFSNGVDLISHRRHSLASETIQKAMCLRGWKLSANQTEFKKLHRQSTVEKFLGDK</sequence>
<organism evidence="7 8">
    <name type="scientific">Folsomia candida</name>
    <name type="common">Springtail</name>
    <dbReference type="NCBI Taxonomy" id="158441"/>
    <lineage>
        <taxon>Eukaryota</taxon>
        <taxon>Metazoa</taxon>
        <taxon>Ecdysozoa</taxon>
        <taxon>Arthropoda</taxon>
        <taxon>Hexapoda</taxon>
        <taxon>Collembola</taxon>
        <taxon>Entomobryomorpha</taxon>
        <taxon>Isotomoidea</taxon>
        <taxon>Isotomidae</taxon>
        <taxon>Proisotominae</taxon>
        <taxon>Folsomia</taxon>
    </lineage>
</organism>
<evidence type="ECO:0000259" key="6">
    <source>
        <dbReference type="Pfam" id="PF05699"/>
    </source>
</evidence>
<accession>A0A226CWW0</accession>
<feature type="domain" description="HAT C-terminal dimerisation" evidence="6">
    <location>
        <begin position="246"/>
        <end position="328"/>
    </location>
</feature>
<dbReference type="GO" id="GO:0008270">
    <property type="term" value="F:zinc ion binding"/>
    <property type="evidence" value="ECO:0007669"/>
    <property type="project" value="UniProtKB-KW"/>
</dbReference>
<dbReference type="GO" id="GO:0046983">
    <property type="term" value="F:protein dimerization activity"/>
    <property type="evidence" value="ECO:0007669"/>
    <property type="project" value="InterPro"/>
</dbReference>
<dbReference type="InterPro" id="IPR052035">
    <property type="entry name" value="ZnF_BED_domain_contain"/>
</dbReference>
<dbReference type="Pfam" id="PF05699">
    <property type="entry name" value="Dimer_Tnp_hAT"/>
    <property type="match status" value="1"/>
</dbReference>
<reference evidence="7 8" key="1">
    <citation type="submission" date="2015-12" db="EMBL/GenBank/DDBJ databases">
        <title>The genome of Folsomia candida.</title>
        <authorList>
            <person name="Faddeeva A."/>
            <person name="Derks M.F."/>
            <person name="Anvar Y."/>
            <person name="Smit S."/>
            <person name="Van Straalen N."/>
            <person name="Roelofs D."/>
        </authorList>
    </citation>
    <scope>NUCLEOTIDE SEQUENCE [LARGE SCALE GENOMIC DNA]</scope>
    <source>
        <strain evidence="7 8">VU population</strain>
        <tissue evidence="7">Whole body</tissue>
    </source>
</reference>
<dbReference type="OrthoDB" id="6770822at2759"/>
<dbReference type="InterPro" id="IPR012337">
    <property type="entry name" value="RNaseH-like_sf"/>
</dbReference>
<keyword evidence="3" id="KW-0863">Zinc-finger</keyword>
<evidence type="ECO:0000313" key="7">
    <source>
        <dbReference type="EMBL" id="OXA37104.1"/>
    </source>
</evidence>
<evidence type="ECO:0000256" key="3">
    <source>
        <dbReference type="ARBA" id="ARBA00022771"/>
    </source>
</evidence>
<keyword evidence="8" id="KW-1185">Reference proteome</keyword>
<dbReference type="PANTHER" id="PTHR46481:SF10">
    <property type="entry name" value="ZINC FINGER BED DOMAIN-CONTAINING PROTEIN 39"/>
    <property type="match status" value="1"/>
</dbReference>
<evidence type="ECO:0000256" key="5">
    <source>
        <dbReference type="ARBA" id="ARBA00023242"/>
    </source>
</evidence>
<dbReference type="InterPro" id="IPR008906">
    <property type="entry name" value="HATC_C_dom"/>
</dbReference>
<comment type="subcellular location">
    <subcellularLocation>
        <location evidence="1">Nucleus</location>
    </subcellularLocation>
</comment>
<proteinExistence type="predicted"/>
<dbReference type="Proteomes" id="UP000198287">
    <property type="component" value="Unassembled WGS sequence"/>
</dbReference>
<dbReference type="GO" id="GO:0005634">
    <property type="term" value="C:nucleus"/>
    <property type="evidence" value="ECO:0007669"/>
    <property type="project" value="UniProtKB-SubCell"/>
</dbReference>
<name>A0A226CWW0_FOLCA</name>
<evidence type="ECO:0000256" key="1">
    <source>
        <dbReference type="ARBA" id="ARBA00004123"/>
    </source>
</evidence>
<protein>
    <submittedName>
        <fullName evidence="7">Zinc finger BED domain-containing protein DAYSLEEPER</fullName>
    </submittedName>
</protein>
<dbReference type="SUPFAM" id="SSF53098">
    <property type="entry name" value="Ribonuclease H-like"/>
    <property type="match status" value="1"/>
</dbReference>
<comment type="caution">
    <text evidence="7">The sequence shown here is derived from an EMBL/GenBank/DDBJ whole genome shotgun (WGS) entry which is preliminary data.</text>
</comment>
<evidence type="ECO:0000313" key="8">
    <source>
        <dbReference type="Proteomes" id="UP000198287"/>
    </source>
</evidence>
<keyword evidence="5" id="KW-0539">Nucleus</keyword>
<keyword evidence="2" id="KW-0479">Metal-binding</keyword>
<evidence type="ECO:0000256" key="4">
    <source>
        <dbReference type="ARBA" id="ARBA00022833"/>
    </source>
</evidence>
<gene>
    <name evidence="7" type="ORF">Fcan01_28103</name>
</gene>
<keyword evidence="4" id="KW-0862">Zinc</keyword>
<dbReference type="AlphaFoldDB" id="A0A226CWW0"/>
<dbReference type="EMBL" id="LNIX01000064">
    <property type="protein sequence ID" value="OXA37104.1"/>
    <property type="molecule type" value="Genomic_DNA"/>
</dbReference>
<evidence type="ECO:0000256" key="2">
    <source>
        <dbReference type="ARBA" id="ARBA00022723"/>
    </source>
</evidence>
<dbReference type="PANTHER" id="PTHR46481">
    <property type="entry name" value="ZINC FINGER BED DOMAIN-CONTAINING PROTEIN 4"/>
    <property type="match status" value="1"/>
</dbReference>